<sequence length="627" mass="70137">MEVFGLMFMKKEFPNLTAIIGQITPNQTHQFLIQILATLKVMQMVMSGCFHDLIKFDGVNWTVYNSSNTNLPQVLGRFSIDSNGVLWMTSSNLGLIRFDENNTEYFVTSNSSIISNEVIDVIIDINDIIWLSTDHGISKFDGQTWENYTTYNSALPNSNVISLAISNGEVWGLWSEGENLGSGLFMFDGTDFTEFNDTNSSLPSNLHGNLQITSNGDKWLLSGDLLKPEIIQFNDVETIYHDIKNSPLQSNRIEDIDVDNSGKLWIPGLNISSIQSQLLTYKNHNWESYNINSSNGWVAIQNDSNIWVGISDGVVKLENGNTTIYNSTNSGLPSDFVSDGTVDSLGNMWFTTWEGVVKYDGSNWTVYDSTNSTIPHFYSLDIAVDASNNIWIGTNNDGIFKYDGTDWTVYNDSNTGFVTSYIDAIETDIQGNLWAGTRFNGLLKFDGSSWTNYNSSNSSLPSDYISALGMDKQNRLWVGTWAGVAYPSGSSWEVFTTENSQIPHNFVLDFEFDDLGNVWMSTSQAGLGVYNPNGVDLSTYKESFPKNKFDFNIYPVPFNNEFNVDIEKPLVGAKLILYDISGRKLNAFNLNETQNKIQPNFLNDGVYFYSIIKNSSVVGKGKLVKGK</sequence>
<name>A0A3E1EUM2_9FLAO</name>
<evidence type="ECO:0000313" key="4">
    <source>
        <dbReference type="Proteomes" id="UP000257127"/>
    </source>
</evidence>
<comment type="caution">
    <text evidence="3">The sequence shown here is derived from an EMBL/GenBank/DDBJ whole genome shotgun (WGS) entry which is preliminary data.</text>
</comment>
<dbReference type="Pfam" id="PF07494">
    <property type="entry name" value="Reg_prop"/>
    <property type="match status" value="1"/>
</dbReference>
<keyword evidence="1" id="KW-0732">Signal</keyword>
<evidence type="ECO:0000259" key="2">
    <source>
        <dbReference type="Pfam" id="PF18962"/>
    </source>
</evidence>
<dbReference type="Pfam" id="PF18962">
    <property type="entry name" value="Por_Secre_tail"/>
    <property type="match status" value="1"/>
</dbReference>
<protein>
    <submittedName>
        <fullName evidence="3">T9SS C-terminal target domain-containing protein</fullName>
    </submittedName>
</protein>
<dbReference type="SUPFAM" id="SSF63829">
    <property type="entry name" value="Calcium-dependent phosphotriesterase"/>
    <property type="match status" value="1"/>
</dbReference>
<dbReference type="AlphaFoldDB" id="A0A3E1EUM2"/>
<organism evidence="3 4">
    <name type="scientific">Brumimicrobium aurantiacum</name>
    <dbReference type="NCBI Taxonomy" id="1737063"/>
    <lineage>
        <taxon>Bacteria</taxon>
        <taxon>Pseudomonadati</taxon>
        <taxon>Bacteroidota</taxon>
        <taxon>Flavobacteriia</taxon>
        <taxon>Flavobacteriales</taxon>
        <taxon>Crocinitomicaceae</taxon>
        <taxon>Brumimicrobium</taxon>
    </lineage>
</organism>
<dbReference type="InterPro" id="IPR011110">
    <property type="entry name" value="Reg_prop"/>
</dbReference>
<dbReference type="Proteomes" id="UP000257127">
    <property type="component" value="Unassembled WGS sequence"/>
</dbReference>
<reference evidence="3 4" key="1">
    <citation type="submission" date="2018-08" db="EMBL/GenBank/DDBJ databases">
        <title>The draft genome squence of Brumimicrobium sp. N62.</title>
        <authorList>
            <person name="Du Z.-J."/>
            <person name="Luo H.-R."/>
        </authorList>
    </citation>
    <scope>NUCLEOTIDE SEQUENCE [LARGE SCALE GENOMIC DNA]</scope>
    <source>
        <strain evidence="3 4">N62</strain>
    </source>
</reference>
<evidence type="ECO:0000313" key="3">
    <source>
        <dbReference type="EMBL" id="RFC53269.1"/>
    </source>
</evidence>
<dbReference type="Gene3D" id="2.130.10.10">
    <property type="entry name" value="YVTN repeat-like/Quinoprotein amine dehydrogenase"/>
    <property type="match status" value="3"/>
</dbReference>
<dbReference type="EMBL" id="QURB01000010">
    <property type="protein sequence ID" value="RFC53269.1"/>
    <property type="molecule type" value="Genomic_DNA"/>
</dbReference>
<gene>
    <name evidence="3" type="ORF">DXU93_13780</name>
</gene>
<keyword evidence="4" id="KW-1185">Reference proteome</keyword>
<dbReference type="InterPro" id="IPR015943">
    <property type="entry name" value="WD40/YVTN_repeat-like_dom_sf"/>
</dbReference>
<evidence type="ECO:0000256" key="1">
    <source>
        <dbReference type="ARBA" id="ARBA00022729"/>
    </source>
</evidence>
<dbReference type="NCBIfam" id="TIGR04183">
    <property type="entry name" value="Por_Secre_tail"/>
    <property type="match status" value="1"/>
</dbReference>
<feature type="domain" description="Secretion system C-terminal sorting" evidence="2">
    <location>
        <begin position="553"/>
        <end position="618"/>
    </location>
</feature>
<accession>A0A3E1EUM2</accession>
<dbReference type="InterPro" id="IPR026444">
    <property type="entry name" value="Secre_tail"/>
</dbReference>
<dbReference type="OrthoDB" id="1081439at2"/>
<proteinExistence type="predicted"/>